<reference evidence="1 2" key="1">
    <citation type="submission" date="2020-03" db="EMBL/GenBank/DDBJ databases">
        <title>Draft Genome Sequence of Cudoniella acicularis.</title>
        <authorList>
            <person name="Buettner E."/>
            <person name="Kellner H."/>
        </authorList>
    </citation>
    <scope>NUCLEOTIDE SEQUENCE [LARGE SCALE GENOMIC DNA]</scope>
    <source>
        <strain evidence="1 2">DSM 108380</strain>
    </source>
</reference>
<gene>
    <name evidence="1" type="ORF">G7Y89_g14659</name>
</gene>
<sequence>MLCSALSPQITDYTLEVKYEKDGDDFEVIEKVTEGLKVLLSDSEKAKPLASKAPISLFDNSVDPKKDDVKDLEEGRGWIFDAKDQNGTLIKDVYPSSFNDLVEREAVRLGEKFQIASKWCSFVAVVSNDKEIADKAKRLSTDEKIVDDFDIIDHSDEEIVEYQCEITYPDATTAPQATQLRSAAQSFSSSPKGAYKSRARPSASFGLFGSSLNAQEQAFLQPEILDATLDTRSGGGVTMASFGTTAVVPDRINFGQLFTILLTHLTILLTPIRRSVSPSAPALSVPTSIADKVLALISIQDFDGFWASDADKQAFLIIGITDTSTPDGEDANVWLTVLVIKFLQDKCAKEQGTWELVVEKAQAWLDRSGDIGLENLEKNAGVLLG</sequence>
<dbReference type="EMBL" id="JAAMPI010001997">
    <property type="protein sequence ID" value="KAF4620162.1"/>
    <property type="molecule type" value="Genomic_DNA"/>
</dbReference>
<dbReference type="Proteomes" id="UP000566819">
    <property type="component" value="Unassembled WGS sequence"/>
</dbReference>
<dbReference type="AlphaFoldDB" id="A0A8H4QZ29"/>
<evidence type="ECO:0000313" key="1">
    <source>
        <dbReference type="EMBL" id="KAF4620162.1"/>
    </source>
</evidence>
<name>A0A8H4QZ29_9HELO</name>
<dbReference type="PANTHER" id="PTHR45737">
    <property type="entry name" value="VON WILLEBRAND FACTOR A DOMAIN-CONTAINING PROTEIN 5A"/>
    <property type="match status" value="1"/>
</dbReference>
<organism evidence="1 2">
    <name type="scientific">Cudoniella acicularis</name>
    <dbReference type="NCBI Taxonomy" id="354080"/>
    <lineage>
        <taxon>Eukaryota</taxon>
        <taxon>Fungi</taxon>
        <taxon>Dikarya</taxon>
        <taxon>Ascomycota</taxon>
        <taxon>Pezizomycotina</taxon>
        <taxon>Leotiomycetes</taxon>
        <taxon>Helotiales</taxon>
        <taxon>Tricladiaceae</taxon>
        <taxon>Cudoniella</taxon>
    </lineage>
</organism>
<comment type="caution">
    <text evidence="1">The sequence shown here is derived from an EMBL/GenBank/DDBJ whole genome shotgun (WGS) entry which is preliminary data.</text>
</comment>
<protein>
    <submittedName>
        <fullName evidence="1">Uncharacterized protein</fullName>
    </submittedName>
</protein>
<dbReference type="PANTHER" id="PTHR45737:SF6">
    <property type="entry name" value="VON WILLEBRAND FACTOR A DOMAIN-CONTAINING PROTEIN 5A"/>
    <property type="match status" value="1"/>
</dbReference>
<proteinExistence type="predicted"/>
<keyword evidence="2" id="KW-1185">Reference proteome</keyword>
<accession>A0A8H4QZ29</accession>
<evidence type="ECO:0000313" key="2">
    <source>
        <dbReference type="Proteomes" id="UP000566819"/>
    </source>
</evidence>
<dbReference type="OrthoDB" id="1729737at2759"/>